<dbReference type="SUPFAM" id="SSF49899">
    <property type="entry name" value="Concanavalin A-like lectins/glucanases"/>
    <property type="match status" value="1"/>
</dbReference>
<dbReference type="AlphaFoldDB" id="A0A835QYV8"/>
<dbReference type="Proteomes" id="UP000636800">
    <property type="component" value="Chromosome 6"/>
</dbReference>
<organism evidence="1 2">
    <name type="scientific">Vanilla planifolia</name>
    <name type="common">Vanilla</name>
    <dbReference type="NCBI Taxonomy" id="51239"/>
    <lineage>
        <taxon>Eukaryota</taxon>
        <taxon>Viridiplantae</taxon>
        <taxon>Streptophyta</taxon>
        <taxon>Embryophyta</taxon>
        <taxon>Tracheophyta</taxon>
        <taxon>Spermatophyta</taxon>
        <taxon>Magnoliopsida</taxon>
        <taxon>Liliopsida</taxon>
        <taxon>Asparagales</taxon>
        <taxon>Orchidaceae</taxon>
        <taxon>Vanilloideae</taxon>
        <taxon>Vanilleae</taxon>
        <taxon>Vanilla</taxon>
    </lineage>
</organism>
<evidence type="ECO:0000313" key="2">
    <source>
        <dbReference type="Proteomes" id="UP000636800"/>
    </source>
</evidence>
<comment type="caution">
    <text evidence="1">The sequence shown here is derived from an EMBL/GenBank/DDBJ whole genome shotgun (WGS) entry which is preliminary data.</text>
</comment>
<protein>
    <submittedName>
        <fullName evidence="1">Uncharacterized protein</fullName>
    </submittedName>
</protein>
<dbReference type="EMBL" id="JADCNL010000006">
    <property type="protein sequence ID" value="KAG0476322.1"/>
    <property type="molecule type" value="Genomic_DNA"/>
</dbReference>
<sequence length="111" mass="12568">MGRPFSGGSSVKCYVDGEMVSSDKCRYAKVSDALTRCTIGTEYIPTIEGSGPINYEKVFPFVGQMGPIYMFCEALTAEQIKIIHPLDQVTCIHLLAMKFLWLRMFHLMMQF</sequence>
<keyword evidence="2" id="KW-1185">Reference proteome</keyword>
<evidence type="ECO:0000313" key="1">
    <source>
        <dbReference type="EMBL" id="KAG0476322.1"/>
    </source>
</evidence>
<gene>
    <name evidence="1" type="ORF">HPP92_013163</name>
</gene>
<name>A0A835QYV8_VANPL</name>
<reference evidence="1 2" key="1">
    <citation type="journal article" date="2020" name="Nat. Food">
        <title>A phased Vanilla planifolia genome enables genetic improvement of flavour and production.</title>
        <authorList>
            <person name="Hasing T."/>
            <person name="Tang H."/>
            <person name="Brym M."/>
            <person name="Khazi F."/>
            <person name="Huang T."/>
            <person name="Chambers A.H."/>
        </authorList>
    </citation>
    <scope>NUCLEOTIDE SEQUENCE [LARGE SCALE GENOMIC DNA]</scope>
    <source>
        <tissue evidence="1">Leaf</tissue>
    </source>
</reference>
<dbReference type="InterPro" id="IPR013320">
    <property type="entry name" value="ConA-like_dom_sf"/>
</dbReference>
<proteinExistence type="predicted"/>
<accession>A0A835QYV8</accession>
<dbReference type="OrthoDB" id="1109067at2759"/>